<dbReference type="InterPro" id="IPR000182">
    <property type="entry name" value="GNAT_dom"/>
</dbReference>
<dbReference type="OrthoDB" id="7356080at2"/>
<dbReference type="AlphaFoldDB" id="A0A0L8AE07"/>
<evidence type="ECO:0000259" key="3">
    <source>
        <dbReference type="PROSITE" id="PS51186"/>
    </source>
</evidence>
<name>A0A0L8AE07_9GAMM</name>
<dbReference type="Proteomes" id="UP000036890">
    <property type="component" value="Unassembled WGS sequence"/>
</dbReference>
<dbReference type="PROSITE" id="PS51186">
    <property type="entry name" value="GNAT"/>
    <property type="match status" value="1"/>
</dbReference>
<dbReference type="CDD" id="cd04301">
    <property type="entry name" value="NAT_SF"/>
    <property type="match status" value="1"/>
</dbReference>
<dbReference type="GO" id="GO:0016747">
    <property type="term" value="F:acyltransferase activity, transferring groups other than amino-acyl groups"/>
    <property type="evidence" value="ECO:0007669"/>
    <property type="project" value="InterPro"/>
</dbReference>
<dbReference type="Pfam" id="PF13673">
    <property type="entry name" value="Acetyltransf_10"/>
    <property type="match status" value="1"/>
</dbReference>
<reference evidence="4 5" key="1">
    <citation type="journal article" date="2012" name="J. Bacteriol.">
        <title>Genome sequence of a novel nicotine-degrading strain, Pseudomonas geniculata N1.</title>
        <authorList>
            <person name="Tang H."/>
            <person name="Yu H."/>
            <person name="Tai C."/>
            <person name="Huang K."/>
            <person name="Liu Y."/>
            <person name="Wang L."/>
            <person name="Yao Y."/>
            <person name="Wu G."/>
            <person name="Xu P."/>
        </authorList>
    </citation>
    <scope>NUCLEOTIDE SEQUENCE [LARGE SCALE GENOMIC DNA]</scope>
    <source>
        <strain evidence="4 5">N1</strain>
    </source>
</reference>
<dbReference type="Gene3D" id="3.40.630.30">
    <property type="match status" value="1"/>
</dbReference>
<accession>A0A0L8AE07</accession>
<gene>
    <name evidence="4" type="ORF">W7K_04345</name>
</gene>
<comment type="caution">
    <text evidence="4">The sequence shown here is derived from an EMBL/GenBank/DDBJ whole genome shotgun (WGS) entry which is preliminary data.</text>
</comment>
<feature type="domain" description="N-acetyltransferase" evidence="3">
    <location>
        <begin position="1"/>
        <end position="153"/>
    </location>
</feature>
<dbReference type="EMBL" id="AJLO02000011">
    <property type="protein sequence ID" value="KOF00395.1"/>
    <property type="molecule type" value="Genomic_DNA"/>
</dbReference>
<dbReference type="RefSeq" id="WP_010486029.1">
    <property type="nucleotide sequence ID" value="NZ_AJLO02000011.1"/>
</dbReference>
<organism evidence="4 5">
    <name type="scientific">Stenotrophomonas geniculata N1</name>
    <dbReference type="NCBI Taxonomy" id="1167641"/>
    <lineage>
        <taxon>Bacteria</taxon>
        <taxon>Pseudomonadati</taxon>
        <taxon>Pseudomonadota</taxon>
        <taxon>Gammaproteobacteria</taxon>
        <taxon>Lysobacterales</taxon>
        <taxon>Lysobacteraceae</taxon>
        <taxon>Stenotrophomonas</taxon>
    </lineage>
</organism>
<dbReference type="InterPro" id="IPR050832">
    <property type="entry name" value="Bact_Acetyltransf"/>
</dbReference>
<dbReference type="PANTHER" id="PTHR43877">
    <property type="entry name" value="AMINOALKYLPHOSPHONATE N-ACETYLTRANSFERASE-RELATED-RELATED"/>
    <property type="match status" value="1"/>
</dbReference>
<evidence type="ECO:0000256" key="1">
    <source>
        <dbReference type="ARBA" id="ARBA00022679"/>
    </source>
</evidence>
<sequence>MQFRTGTMDDVAMLWALRTRCVRETCSSHYPPEVIAPWSASPPPSQYARLLSQGGCVVAEDEQGSLLGFGVFDADANEVDALFVDPDRGGKGIGQALMQRLLAMADPEREVVLSASLNAVPFYQRQGFISVREEAYPHPSGMALASVSMRRPW</sequence>
<dbReference type="InterPro" id="IPR016181">
    <property type="entry name" value="Acyl_CoA_acyltransferase"/>
</dbReference>
<dbReference type="SUPFAM" id="SSF55729">
    <property type="entry name" value="Acyl-CoA N-acyltransferases (Nat)"/>
    <property type="match status" value="1"/>
</dbReference>
<evidence type="ECO:0000313" key="4">
    <source>
        <dbReference type="EMBL" id="KOF00395.1"/>
    </source>
</evidence>
<keyword evidence="2" id="KW-0012">Acyltransferase</keyword>
<keyword evidence="1 4" id="KW-0808">Transferase</keyword>
<protein>
    <submittedName>
        <fullName evidence="4">Acetyltransferase</fullName>
    </submittedName>
</protein>
<dbReference type="GeneID" id="86935963"/>
<evidence type="ECO:0000313" key="5">
    <source>
        <dbReference type="Proteomes" id="UP000036890"/>
    </source>
</evidence>
<proteinExistence type="predicted"/>
<evidence type="ECO:0000256" key="2">
    <source>
        <dbReference type="ARBA" id="ARBA00023315"/>
    </source>
</evidence>